<keyword evidence="3" id="KW-1003">Cell membrane</keyword>
<accession>A0A6J4UX65</accession>
<keyword evidence="6 7" id="KW-0472">Membrane</keyword>
<feature type="transmembrane region" description="Helical" evidence="7">
    <location>
        <begin position="64"/>
        <end position="90"/>
    </location>
</feature>
<evidence type="ECO:0000256" key="3">
    <source>
        <dbReference type="ARBA" id="ARBA00022475"/>
    </source>
</evidence>
<dbReference type="InterPro" id="IPR000515">
    <property type="entry name" value="MetI-like"/>
</dbReference>
<dbReference type="PROSITE" id="PS50928">
    <property type="entry name" value="ABC_TM1"/>
    <property type="match status" value="1"/>
</dbReference>
<feature type="transmembrane region" description="Helical" evidence="7">
    <location>
        <begin position="235"/>
        <end position="256"/>
    </location>
</feature>
<organism evidence="9">
    <name type="scientific">uncultured Thermomicrobiales bacterium</name>
    <dbReference type="NCBI Taxonomy" id="1645740"/>
    <lineage>
        <taxon>Bacteria</taxon>
        <taxon>Pseudomonadati</taxon>
        <taxon>Thermomicrobiota</taxon>
        <taxon>Thermomicrobia</taxon>
        <taxon>Thermomicrobiales</taxon>
        <taxon>environmental samples</taxon>
    </lineage>
</organism>
<evidence type="ECO:0000256" key="2">
    <source>
        <dbReference type="ARBA" id="ARBA00022448"/>
    </source>
</evidence>
<feature type="transmembrane region" description="Helical" evidence="7">
    <location>
        <begin position="5"/>
        <end position="28"/>
    </location>
</feature>
<dbReference type="PROSITE" id="PS51257">
    <property type="entry name" value="PROKAR_LIPOPROTEIN"/>
    <property type="match status" value="1"/>
</dbReference>
<evidence type="ECO:0000256" key="1">
    <source>
        <dbReference type="ARBA" id="ARBA00004651"/>
    </source>
</evidence>
<dbReference type="InterPro" id="IPR035906">
    <property type="entry name" value="MetI-like_sf"/>
</dbReference>
<evidence type="ECO:0000256" key="7">
    <source>
        <dbReference type="RuleBase" id="RU363032"/>
    </source>
</evidence>
<dbReference type="GO" id="GO:0055085">
    <property type="term" value="P:transmembrane transport"/>
    <property type="evidence" value="ECO:0007669"/>
    <property type="project" value="InterPro"/>
</dbReference>
<name>A0A6J4UX65_9BACT</name>
<comment type="subcellular location">
    <subcellularLocation>
        <location evidence="1 7">Cell membrane</location>
        <topology evidence="1 7">Multi-pass membrane protein</topology>
    </subcellularLocation>
</comment>
<gene>
    <name evidence="9" type="ORF">AVDCRST_MAG87-1399</name>
</gene>
<dbReference type="Gene3D" id="1.10.3720.10">
    <property type="entry name" value="MetI-like"/>
    <property type="match status" value="1"/>
</dbReference>
<protein>
    <submittedName>
        <fullName evidence="9">ABC transporter, permease protein 2 (Cluster 1, maltose/g3p/polyamine/iron)</fullName>
    </submittedName>
</protein>
<evidence type="ECO:0000256" key="5">
    <source>
        <dbReference type="ARBA" id="ARBA00022989"/>
    </source>
</evidence>
<feature type="transmembrane region" description="Helical" evidence="7">
    <location>
        <begin position="102"/>
        <end position="122"/>
    </location>
</feature>
<dbReference type="Pfam" id="PF00528">
    <property type="entry name" value="BPD_transp_1"/>
    <property type="match status" value="1"/>
</dbReference>
<dbReference type="SUPFAM" id="SSF161098">
    <property type="entry name" value="MetI-like"/>
    <property type="match status" value="1"/>
</dbReference>
<dbReference type="PANTHER" id="PTHR43744">
    <property type="entry name" value="ABC TRANSPORTER PERMEASE PROTEIN MG189-RELATED-RELATED"/>
    <property type="match status" value="1"/>
</dbReference>
<evidence type="ECO:0000256" key="6">
    <source>
        <dbReference type="ARBA" id="ARBA00023136"/>
    </source>
</evidence>
<dbReference type="GO" id="GO:0005886">
    <property type="term" value="C:plasma membrane"/>
    <property type="evidence" value="ECO:0007669"/>
    <property type="project" value="UniProtKB-SubCell"/>
</dbReference>
<dbReference type="CDD" id="cd06261">
    <property type="entry name" value="TM_PBP2"/>
    <property type="match status" value="1"/>
</dbReference>
<keyword evidence="4 7" id="KW-0812">Transmembrane</keyword>
<evidence type="ECO:0000259" key="8">
    <source>
        <dbReference type="PROSITE" id="PS50928"/>
    </source>
</evidence>
<proteinExistence type="inferred from homology"/>
<keyword evidence="5 7" id="KW-1133">Transmembrane helix</keyword>
<feature type="transmembrane region" description="Helical" evidence="7">
    <location>
        <begin position="177"/>
        <end position="200"/>
    </location>
</feature>
<comment type="similarity">
    <text evidence="7">Belongs to the binding-protein-dependent transport system permease family.</text>
</comment>
<evidence type="ECO:0000256" key="4">
    <source>
        <dbReference type="ARBA" id="ARBA00022692"/>
    </source>
</evidence>
<reference evidence="9" key="1">
    <citation type="submission" date="2020-02" db="EMBL/GenBank/DDBJ databases">
        <authorList>
            <person name="Meier V. D."/>
        </authorList>
    </citation>
    <scope>NUCLEOTIDE SEQUENCE</scope>
    <source>
        <strain evidence="9">AVDCRST_MAG87</strain>
    </source>
</reference>
<dbReference type="PANTHER" id="PTHR43744:SF12">
    <property type="entry name" value="ABC TRANSPORTER PERMEASE PROTEIN MG189-RELATED"/>
    <property type="match status" value="1"/>
</dbReference>
<sequence>MGRRLFAYAVLLIGCVVALAPFVVTLFASLKTMPEIVQGVFALPERPIWGNYQQAWTQGQFGRFFYNSTVVAIAVVVPSVLLAAMTGYAFARFQFRGSKVLFAYLLLGMVIPLQALVIPLFYLLQEFGLLDSLWALILPQIALSMSFGTLLMRQAFLSVPGEIAEASVLDGANSWQILWQIMFPLSRPLIGTLALLFFIWTWNEFLLPLTVNIDPHYQTLPVGLLFFQQRWTSNLPVLAAGATIIFLPLTAVFIAFQKQLIQGLTQGALKG</sequence>
<dbReference type="AlphaFoldDB" id="A0A6J4UX65"/>
<feature type="domain" description="ABC transmembrane type-1" evidence="8">
    <location>
        <begin position="65"/>
        <end position="256"/>
    </location>
</feature>
<keyword evidence="2 7" id="KW-0813">Transport</keyword>
<dbReference type="EMBL" id="CADCWJ010000314">
    <property type="protein sequence ID" value="CAA9558659.1"/>
    <property type="molecule type" value="Genomic_DNA"/>
</dbReference>
<feature type="transmembrane region" description="Helical" evidence="7">
    <location>
        <begin position="134"/>
        <end position="156"/>
    </location>
</feature>
<evidence type="ECO:0000313" key="9">
    <source>
        <dbReference type="EMBL" id="CAA9558659.1"/>
    </source>
</evidence>